<feature type="transmembrane region" description="Helical" evidence="5">
    <location>
        <begin position="423"/>
        <end position="448"/>
    </location>
</feature>
<feature type="non-terminal residue" evidence="7">
    <location>
        <position position="667"/>
    </location>
</feature>
<organism evidence="7 8">
    <name type="scientific">Batillaria attramentaria</name>
    <dbReference type="NCBI Taxonomy" id="370345"/>
    <lineage>
        <taxon>Eukaryota</taxon>
        <taxon>Metazoa</taxon>
        <taxon>Spiralia</taxon>
        <taxon>Lophotrochozoa</taxon>
        <taxon>Mollusca</taxon>
        <taxon>Gastropoda</taxon>
        <taxon>Caenogastropoda</taxon>
        <taxon>Sorbeoconcha</taxon>
        <taxon>Cerithioidea</taxon>
        <taxon>Batillariidae</taxon>
        <taxon>Batillaria</taxon>
    </lineage>
</organism>
<evidence type="ECO:0000313" key="7">
    <source>
        <dbReference type="EMBL" id="KAK7482956.1"/>
    </source>
</evidence>
<evidence type="ECO:0000313" key="8">
    <source>
        <dbReference type="Proteomes" id="UP001519460"/>
    </source>
</evidence>
<dbReference type="Pfam" id="PF00916">
    <property type="entry name" value="Sulfate_transp"/>
    <property type="match status" value="1"/>
</dbReference>
<sequence length="667" mass="72392">MELGTPNVQTPNGNVQDGPLHKVVEFDRKYCKPEDDVTLRSLVTSWIRKQRKKCTCRRVLLTNFPIIDSLRTYRPLKDLPGDVISGLTVGVMHIPQGMAFAALATLPPIVGLYVSFISSLVYFFIGGCRQASFGVIAITCLMMGSVLDRELGNGQTSGHSSDVNSSALANNVTNQNVTSEADFEAQKLQLAGAVSFIGGLFMIGLGKLGCGFVTTYMPEPLIRGFTTGAATHVAISQMSSLLGISIPRHSGPLKALYTIVDLCKHVPDTNWMTLVISLVSMVIMYVIKIHVNQRFNKKLKIPIPIELIVMIICIVISKFCDLPEDYDLKIVGDIPTGIPAPKFPDLNKAKSSVTDGLVIAIVAFTQSVALAKTFALKHGYKVDSDQEMFAYGVCTVASSLFSGINAAASMARSIVQDGTGGVSQIASLIGCAIVLMVILFLGPLFYYLPYVSHKILCGGVGMLRVGGGIFLGPLSICILSSVIVVNLRGMFRQFLLLKPYWRQSKTDFVVFLATYLAVFIIDVDIGLGVGVAVAVFSVVVRTQRVHITELGDVDNLDIYKPVTLYNKSQVNEVSNETPWTTDNPCNLRHVILDMSGTTFLDMTGAKTLQQSTFLSISLSLNFMIRNVGTSVSDNCRLVPFLLSVAQLTGVIQDFNTVDIQIFVVGLP</sequence>
<dbReference type="AlphaFoldDB" id="A0ABD0K7N4"/>
<evidence type="ECO:0000256" key="1">
    <source>
        <dbReference type="ARBA" id="ARBA00004141"/>
    </source>
</evidence>
<evidence type="ECO:0000256" key="5">
    <source>
        <dbReference type="SAM" id="Phobius"/>
    </source>
</evidence>
<keyword evidence="4 5" id="KW-0472">Membrane</keyword>
<feature type="transmembrane region" description="Helical" evidence="5">
    <location>
        <begin position="299"/>
        <end position="319"/>
    </location>
</feature>
<comment type="subcellular location">
    <subcellularLocation>
        <location evidence="1">Membrane</location>
        <topology evidence="1">Multi-pass membrane protein</topology>
    </subcellularLocation>
</comment>
<dbReference type="InterPro" id="IPR002645">
    <property type="entry name" value="STAS_dom"/>
</dbReference>
<dbReference type="InterPro" id="IPR001902">
    <property type="entry name" value="SLC26A/SulP_fam"/>
</dbReference>
<feature type="transmembrane region" description="Helical" evidence="5">
    <location>
        <begin position="100"/>
        <end position="125"/>
    </location>
</feature>
<accession>A0ABD0K7N4</accession>
<evidence type="ECO:0000256" key="4">
    <source>
        <dbReference type="ARBA" id="ARBA00023136"/>
    </source>
</evidence>
<dbReference type="Proteomes" id="UP001519460">
    <property type="component" value="Unassembled WGS sequence"/>
</dbReference>
<comment type="caution">
    <text evidence="7">The sequence shown here is derived from an EMBL/GenBank/DDBJ whole genome shotgun (WGS) entry which is preliminary data.</text>
</comment>
<feature type="transmembrane region" description="Helical" evidence="5">
    <location>
        <begin position="356"/>
        <end position="376"/>
    </location>
</feature>
<feature type="transmembrane region" description="Helical" evidence="5">
    <location>
        <begin position="193"/>
        <end position="217"/>
    </location>
</feature>
<feature type="transmembrane region" description="Helical" evidence="5">
    <location>
        <begin position="388"/>
        <end position="411"/>
    </location>
</feature>
<dbReference type="InterPro" id="IPR011547">
    <property type="entry name" value="SLC26A/SulP_dom"/>
</dbReference>
<dbReference type="GO" id="GO:0016020">
    <property type="term" value="C:membrane"/>
    <property type="evidence" value="ECO:0007669"/>
    <property type="project" value="UniProtKB-SubCell"/>
</dbReference>
<keyword evidence="2 5" id="KW-0812">Transmembrane</keyword>
<protein>
    <recommendedName>
        <fullName evidence="6">STAS domain-containing protein</fullName>
    </recommendedName>
</protein>
<proteinExistence type="predicted"/>
<dbReference type="PANTHER" id="PTHR11814">
    <property type="entry name" value="SULFATE TRANSPORTER"/>
    <property type="match status" value="1"/>
</dbReference>
<dbReference type="EMBL" id="JACVVK020000236">
    <property type="protein sequence ID" value="KAK7482956.1"/>
    <property type="molecule type" value="Genomic_DNA"/>
</dbReference>
<reference evidence="7 8" key="1">
    <citation type="journal article" date="2023" name="Sci. Data">
        <title>Genome assembly of the Korean intertidal mud-creeper Batillaria attramentaria.</title>
        <authorList>
            <person name="Patra A.K."/>
            <person name="Ho P.T."/>
            <person name="Jun S."/>
            <person name="Lee S.J."/>
            <person name="Kim Y."/>
            <person name="Won Y.J."/>
        </authorList>
    </citation>
    <scope>NUCLEOTIDE SEQUENCE [LARGE SCALE GENOMIC DNA]</scope>
    <source>
        <strain evidence="7">Wonlab-2016</strain>
    </source>
</reference>
<feature type="transmembrane region" description="Helical" evidence="5">
    <location>
        <begin position="469"/>
        <end position="488"/>
    </location>
</feature>
<keyword evidence="3 5" id="KW-1133">Transmembrane helix</keyword>
<evidence type="ECO:0000256" key="3">
    <source>
        <dbReference type="ARBA" id="ARBA00022989"/>
    </source>
</evidence>
<feature type="transmembrane region" description="Helical" evidence="5">
    <location>
        <begin position="508"/>
        <end position="540"/>
    </location>
</feature>
<dbReference type="PROSITE" id="PS50801">
    <property type="entry name" value="STAS"/>
    <property type="match status" value="1"/>
</dbReference>
<gene>
    <name evidence="7" type="ORF">BaRGS_00025856</name>
</gene>
<feature type="domain" description="STAS" evidence="6">
    <location>
        <begin position="567"/>
        <end position="608"/>
    </location>
</feature>
<name>A0ABD0K7N4_9CAEN</name>
<keyword evidence="8" id="KW-1185">Reference proteome</keyword>
<feature type="transmembrane region" description="Helical" evidence="5">
    <location>
        <begin position="271"/>
        <end position="287"/>
    </location>
</feature>
<evidence type="ECO:0000259" key="6">
    <source>
        <dbReference type="PROSITE" id="PS50801"/>
    </source>
</evidence>
<evidence type="ECO:0000256" key="2">
    <source>
        <dbReference type="ARBA" id="ARBA00022692"/>
    </source>
</evidence>